<evidence type="ECO:0000259" key="1">
    <source>
        <dbReference type="SMART" id="SM00306"/>
    </source>
</evidence>
<protein>
    <recommendedName>
        <fullName evidence="1">Hint domain-containing protein</fullName>
    </recommendedName>
</protein>
<feature type="domain" description="Hint" evidence="1">
    <location>
        <begin position="382"/>
        <end position="478"/>
    </location>
</feature>
<dbReference type="Gene3D" id="2.170.16.10">
    <property type="entry name" value="Hedgehog/Intein (Hint) domain"/>
    <property type="match status" value="1"/>
</dbReference>
<gene>
    <name evidence="2" type="ORF">FHX71_002695</name>
</gene>
<dbReference type="RefSeq" id="WP_182616995.1">
    <property type="nucleotide sequence ID" value="NZ_BAAATF010000003.1"/>
</dbReference>
<proteinExistence type="predicted"/>
<dbReference type="Pfam" id="PF07591">
    <property type="entry name" value="PT-HINT"/>
    <property type="match status" value="1"/>
</dbReference>
<dbReference type="InterPro" id="IPR003587">
    <property type="entry name" value="Hint_dom_N"/>
</dbReference>
<name>A0A7W3PEC7_9MICO</name>
<dbReference type="AlphaFoldDB" id="A0A7W3PEC7"/>
<dbReference type="GO" id="GO:0016539">
    <property type="term" value="P:intein-mediated protein splicing"/>
    <property type="evidence" value="ECO:0007669"/>
    <property type="project" value="InterPro"/>
</dbReference>
<dbReference type="InterPro" id="IPR006141">
    <property type="entry name" value="Intein_N"/>
</dbReference>
<dbReference type="CDD" id="cd00081">
    <property type="entry name" value="Hint"/>
    <property type="match status" value="1"/>
</dbReference>
<dbReference type="SMART" id="SM00306">
    <property type="entry name" value="HintN"/>
    <property type="match status" value="1"/>
</dbReference>
<organism evidence="2 3">
    <name type="scientific">Promicromonospora sukumoe</name>
    <dbReference type="NCBI Taxonomy" id="88382"/>
    <lineage>
        <taxon>Bacteria</taxon>
        <taxon>Bacillati</taxon>
        <taxon>Actinomycetota</taxon>
        <taxon>Actinomycetes</taxon>
        <taxon>Micrococcales</taxon>
        <taxon>Promicromonosporaceae</taxon>
        <taxon>Promicromonospora</taxon>
    </lineage>
</organism>
<dbReference type="SUPFAM" id="SSF51294">
    <property type="entry name" value="Hedgehog/intein (Hint) domain"/>
    <property type="match status" value="1"/>
</dbReference>
<dbReference type="InterPro" id="IPR036844">
    <property type="entry name" value="Hint_dom_sf"/>
</dbReference>
<keyword evidence="3" id="KW-1185">Reference proteome</keyword>
<comment type="caution">
    <text evidence="2">The sequence shown here is derived from an EMBL/GenBank/DDBJ whole genome shotgun (WGS) entry which is preliminary data.</text>
</comment>
<evidence type="ECO:0000313" key="2">
    <source>
        <dbReference type="EMBL" id="MBA8808753.1"/>
    </source>
</evidence>
<dbReference type="Proteomes" id="UP000540568">
    <property type="component" value="Unassembled WGS sequence"/>
</dbReference>
<dbReference type="EMBL" id="JACGWV010000001">
    <property type="protein sequence ID" value="MBA8808753.1"/>
    <property type="molecule type" value="Genomic_DNA"/>
</dbReference>
<sequence>MVVITVSAVVMTGCTRATDDPPPTSTNGADTPVVDAGAELEKLPDVERFLEQAIAQVRQKYPDQVPDDLTAAAVMGELDAIDSHVGADGVLDYATAKSDPVITTDTLDPYARTYRALGGELTGTGATDAAPTGVDDAGAASTMLPHASVVRFDAAAGQDESKEGDPRVRYSGPRQFVSDRPEWVEEYKAVGDEVLQGKVLYFESEYSLARLRFTSELDGYLQDRIGDDQTVVTWGGIMDGPFGACIVDTEVYHELVFEESAEESEACLTRTVGGSTVPQPLLPLDSSVPDSAVAVEADVEQLIIQELWPIVKDFIGLTDLEKCFTEADILACVMTLLNLLPVGKAIKALKAIPAVVKAVEKIVTFVATKGKKLPVAVPAGCFASFAGSTPVLMADGTRKPIRDVRPGDAVHATDPVSGVSGPRRVLDTFVHRDALVDLRLAGGDRITTTGDHPFWSSSDHTFEDAKDLAPGEKVLSANGTELAVGGIDTGATREGAAYNLAVLGLHTYHVGDAEVLVHNSGCLAVLKNWRPKTFRYGSATLVLQRGDIQHILERHHPTYFDPAQARARNDLFRESRTVDDIVGLIDEVARKRADELSIISRRADPEDQTGSVDAMIDGVTYRLAVDQGAIKTFHPVGMSEP</sequence>
<evidence type="ECO:0000313" key="3">
    <source>
        <dbReference type="Proteomes" id="UP000540568"/>
    </source>
</evidence>
<dbReference type="PROSITE" id="PS50817">
    <property type="entry name" value="INTEIN_N_TER"/>
    <property type="match status" value="1"/>
</dbReference>
<accession>A0A7W3PEC7</accession>
<reference evidence="2 3" key="1">
    <citation type="submission" date="2020-07" db="EMBL/GenBank/DDBJ databases">
        <title>Sequencing the genomes of 1000 actinobacteria strains.</title>
        <authorList>
            <person name="Klenk H.-P."/>
        </authorList>
    </citation>
    <scope>NUCLEOTIDE SEQUENCE [LARGE SCALE GENOMIC DNA]</scope>
    <source>
        <strain evidence="2 3">DSM 44121</strain>
    </source>
</reference>